<evidence type="ECO:0000256" key="8">
    <source>
        <dbReference type="ARBA" id="ARBA00047746"/>
    </source>
</evidence>
<dbReference type="PROSITE" id="PS00745">
    <property type="entry name" value="RF_PROK_I"/>
    <property type="match status" value="1"/>
</dbReference>
<dbReference type="GO" id="GO:0006396">
    <property type="term" value="P:RNA processing"/>
    <property type="evidence" value="ECO:0007669"/>
    <property type="project" value="InterPro"/>
</dbReference>
<feature type="binding site" evidence="11">
    <location>
        <position position="117"/>
    </location>
    <ligand>
        <name>Mn(2+)</name>
        <dbReference type="ChEBI" id="CHEBI:29035"/>
        <label>2</label>
    </ligand>
</feature>
<evidence type="ECO:0000256" key="4">
    <source>
        <dbReference type="ARBA" id="ARBA00022741"/>
    </source>
</evidence>
<comment type="cofactor">
    <cofactor evidence="11 12">
        <name>Mn(2+)</name>
        <dbReference type="ChEBI" id="CHEBI:29035"/>
    </cofactor>
    <text evidence="11 12">Binds 2 manganese ions per subunit.</text>
</comment>
<dbReference type="GO" id="GO:0003747">
    <property type="term" value="F:translation release factor activity"/>
    <property type="evidence" value="ECO:0007669"/>
    <property type="project" value="InterPro"/>
</dbReference>
<evidence type="ECO:0000256" key="1">
    <source>
        <dbReference type="ARBA" id="ARBA00010835"/>
    </source>
</evidence>
<dbReference type="InterPro" id="IPR000352">
    <property type="entry name" value="Pep_chain_release_fac_I"/>
</dbReference>
<dbReference type="NCBIfam" id="TIGR03072">
    <property type="entry name" value="release_prfH"/>
    <property type="match status" value="1"/>
</dbReference>
<feature type="active site" description="GMP-histidine intermediate" evidence="9">
    <location>
        <position position="243"/>
    </location>
</feature>
<dbReference type="AlphaFoldDB" id="A0A379FF35"/>
<dbReference type="Gene3D" id="3.90.1860.10">
    <property type="entry name" value="tRNA-splicing ligase RtcB"/>
    <property type="match status" value="1"/>
</dbReference>
<dbReference type="InterPro" id="IPR036025">
    <property type="entry name" value="RtcB-like_sf"/>
</dbReference>
<dbReference type="Gene3D" id="3.30.160.20">
    <property type="match status" value="1"/>
</dbReference>
<feature type="binding site" evidence="10">
    <location>
        <begin position="85"/>
        <end position="89"/>
    </location>
    <ligand>
        <name>GMP</name>
        <dbReference type="ChEBI" id="CHEBI:58115"/>
    </ligand>
</feature>
<dbReference type="InterPro" id="IPR017509">
    <property type="entry name" value="PrfH"/>
</dbReference>
<protein>
    <recommendedName>
        <fullName evidence="12">tRNA-splicing ligase RtcB</fullName>
        <ecNumber evidence="12">6.5.1.-</ecNumber>
    </recommendedName>
</protein>
<evidence type="ECO:0000256" key="10">
    <source>
        <dbReference type="PIRSR" id="PIRSR601233-2"/>
    </source>
</evidence>
<evidence type="ECO:0000313" key="15">
    <source>
        <dbReference type="Proteomes" id="UP000254191"/>
    </source>
</evidence>
<dbReference type="Pfam" id="PF00472">
    <property type="entry name" value="RF-1"/>
    <property type="match status" value="1"/>
</dbReference>
<proteinExistence type="inferred from homology"/>
<feature type="binding site" evidence="10">
    <location>
        <begin position="188"/>
        <end position="189"/>
    </location>
    <ligand>
        <name>GMP</name>
        <dbReference type="ChEBI" id="CHEBI:58115"/>
    </ligand>
</feature>
<evidence type="ECO:0000256" key="12">
    <source>
        <dbReference type="RuleBase" id="RU371113"/>
    </source>
</evidence>
<dbReference type="EC" id="6.5.1.-" evidence="12"/>
<evidence type="ECO:0000256" key="9">
    <source>
        <dbReference type="PIRSR" id="PIRSR601233-1"/>
    </source>
</evidence>
<dbReference type="InterPro" id="IPR045853">
    <property type="entry name" value="Pep_chain_release_fac_I_sf"/>
</dbReference>
<evidence type="ECO:0000256" key="5">
    <source>
        <dbReference type="ARBA" id="ARBA00022800"/>
    </source>
</evidence>
<dbReference type="Gene3D" id="3.30.70.1660">
    <property type="match status" value="1"/>
</dbReference>
<organism evidence="14 15">
    <name type="scientific">Proteus mirabilis</name>
    <dbReference type="NCBI Taxonomy" id="584"/>
    <lineage>
        <taxon>Bacteria</taxon>
        <taxon>Pseudomonadati</taxon>
        <taxon>Pseudomonadota</taxon>
        <taxon>Gammaproteobacteria</taxon>
        <taxon>Enterobacterales</taxon>
        <taxon>Morganellaceae</taxon>
        <taxon>Proteus</taxon>
    </lineage>
</organism>
<dbReference type="GO" id="GO:0046872">
    <property type="term" value="F:metal ion binding"/>
    <property type="evidence" value="ECO:0007669"/>
    <property type="project" value="UniProtKB-UniRule"/>
</dbReference>
<evidence type="ECO:0000313" key="14">
    <source>
        <dbReference type="EMBL" id="SUC18236.1"/>
    </source>
</evidence>
<keyword evidence="3 11" id="KW-0479">Metal-binding</keyword>
<evidence type="ECO:0000256" key="3">
    <source>
        <dbReference type="ARBA" id="ARBA00022723"/>
    </source>
</evidence>
<name>A0A379FF35_PROMI</name>
<feature type="binding site" evidence="11">
    <location>
        <position position="188"/>
    </location>
    <ligand>
        <name>Mn(2+)</name>
        <dbReference type="ChEBI" id="CHEBI:29035"/>
        <label>2</label>
    </ligand>
</feature>
<feature type="binding site" evidence="10">
    <location>
        <begin position="243"/>
        <end position="246"/>
    </location>
    <ligand>
        <name>GMP</name>
        <dbReference type="ChEBI" id="CHEBI:58115"/>
    </ligand>
</feature>
<accession>A0A379FF35</accession>
<dbReference type="PANTHER" id="PTHR11118">
    <property type="entry name" value="RNA-SPLICING LIGASE RTCB HOMOLOG"/>
    <property type="match status" value="1"/>
</dbReference>
<reference evidence="14 15" key="1">
    <citation type="submission" date="2018-06" db="EMBL/GenBank/DDBJ databases">
        <authorList>
            <consortium name="Pathogen Informatics"/>
            <person name="Doyle S."/>
        </authorList>
    </citation>
    <scope>NUCLEOTIDE SEQUENCE [LARGE SCALE GENOMIC DNA]</scope>
    <source>
        <strain evidence="14 15">NCTC11938</strain>
    </source>
</reference>
<keyword evidence="5" id="KW-0692">RNA repair</keyword>
<keyword evidence="2 12" id="KW-0436">Ligase</keyword>
<comment type="subunit">
    <text evidence="12">Monomer.</text>
</comment>
<evidence type="ECO:0000259" key="13">
    <source>
        <dbReference type="PROSITE" id="PS00745"/>
    </source>
</evidence>
<dbReference type="SUPFAM" id="SSF75620">
    <property type="entry name" value="Release factor"/>
    <property type="match status" value="1"/>
</dbReference>
<dbReference type="NCBIfam" id="TIGR03073">
    <property type="entry name" value="release_rtcB"/>
    <property type="match status" value="1"/>
</dbReference>
<evidence type="ECO:0000256" key="7">
    <source>
        <dbReference type="ARBA" id="ARBA00023211"/>
    </source>
</evidence>
<dbReference type="GO" id="GO:0042245">
    <property type="term" value="P:RNA repair"/>
    <property type="evidence" value="ECO:0007669"/>
    <property type="project" value="UniProtKB-KW"/>
</dbReference>
<dbReference type="EMBL" id="UGTS01000003">
    <property type="protein sequence ID" value="SUC18236.1"/>
    <property type="molecule type" value="Genomic_DNA"/>
</dbReference>
<sequence>MVIPLERLFFSVNRFYPALVGNDIGCGMTLFQTEFNHSKLNLDKIEKKLSEMSDIAPIEWLIDNLPADMQNHPFAHSLGSIGGGNHFAEFQQIDQVINQALFTNSGINKKQLLLLVHSGSRGLGQSILRAHTEQFGHQGLVANTDAANDYLQAHDHALNYAKLNRHLIGHRMMEQIHTQGTVITDVNHNLVEPCELYNQQGWLHRKGATPAHHEIVVIPGSRGDHSYLVKPIISELSLHSLPHGAGRKWMRTECKGRLSHRFTPLQLSRTALGSRIICANKQLIYEEAPQSYKSIETVIESMRSLGLIEVIARLKPVITYKTSGGDSIMLLQFSSAQGPEECCIAVEKTLNYFLTVTEQRQVDVIILEQEPSRYGLKSVLVSLKGAEAKAIAQQWSGTVQWQCTSTLRPKHKRKNWFIGIAYFEPPQEIQDTEILFETMRANGPGGQHVNKTSSAVRATHIATGISVKIQSQRSQHANKKLAKQLIAWHLNHYLSQQQASFNNQRHLAHHRVIRGNATHCFYGREFLPITK</sequence>
<feature type="binding site" evidence="10">
    <location>
        <position position="321"/>
    </location>
    <ligand>
        <name>GMP</name>
        <dbReference type="ChEBI" id="CHEBI:58115"/>
    </ligand>
</feature>
<comment type="similarity">
    <text evidence="1">Belongs to the prokaryotic/mitochondrial release factor family.</text>
</comment>
<dbReference type="Pfam" id="PF01139">
    <property type="entry name" value="RtcB"/>
    <property type="match status" value="1"/>
</dbReference>
<feature type="binding site" evidence="10">
    <location>
        <position position="226"/>
    </location>
    <ligand>
        <name>GMP</name>
        <dbReference type="ChEBI" id="CHEBI:58115"/>
    </ligand>
</feature>
<feature type="binding site" evidence="11">
    <location>
        <position position="86"/>
    </location>
    <ligand>
        <name>Mn(2+)</name>
        <dbReference type="ChEBI" id="CHEBI:29035"/>
        <label>1</label>
    </ligand>
</feature>
<dbReference type="NCBIfam" id="NF007153">
    <property type="entry name" value="PRK09588.1"/>
    <property type="match status" value="1"/>
</dbReference>
<dbReference type="GO" id="GO:0005525">
    <property type="term" value="F:GTP binding"/>
    <property type="evidence" value="ECO:0007669"/>
    <property type="project" value="UniProtKB-KW"/>
</dbReference>
<keyword evidence="6 10" id="KW-0342">GTP-binding</keyword>
<dbReference type="SUPFAM" id="SSF103365">
    <property type="entry name" value="Hypothetical protein PH1602"/>
    <property type="match status" value="1"/>
</dbReference>
<dbReference type="PANTHER" id="PTHR11118:SF1">
    <property type="entry name" value="RNA-SPLICING LIGASE RTCB HOMOLOG"/>
    <property type="match status" value="1"/>
</dbReference>
<dbReference type="GO" id="GO:0170057">
    <property type="term" value="F:RNA ligase (GTP) activity"/>
    <property type="evidence" value="ECO:0007669"/>
    <property type="project" value="UniProtKB-EC"/>
</dbReference>
<comment type="catalytic activity">
    <reaction evidence="8">
        <text>a 3'-end 3'-phospho-ribonucleotide-RNA + a 5'-end dephospho-ribonucleoside-RNA + GTP = a ribonucleotidyl-ribonucleotide-RNA + GMP + diphosphate</text>
        <dbReference type="Rhea" id="RHEA:68076"/>
        <dbReference type="Rhea" id="RHEA-COMP:10463"/>
        <dbReference type="Rhea" id="RHEA-COMP:13936"/>
        <dbReference type="Rhea" id="RHEA-COMP:17355"/>
        <dbReference type="ChEBI" id="CHEBI:33019"/>
        <dbReference type="ChEBI" id="CHEBI:37565"/>
        <dbReference type="ChEBI" id="CHEBI:58115"/>
        <dbReference type="ChEBI" id="CHEBI:83062"/>
        <dbReference type="ChEBI" id="CHEBI:138284"/>
        <dbReference type="ChEBI" id="CHEBI:173118"/>
        <dbReference type="EC" id="6.5.1.8"/>
    </reaction>
</comment>
<dbReference type="Proteomes" id="UP000254191">
    <property type="component" value="Unassembled WGS sequence"/>
</dbReference>
<keyword evidence="7 11" id="KW-0464">Manganese</keyword>
<comment type="similarity">
    <text evidence="12">Belongs to the RtcB family.</text>
</comment>
<keyword evidence="4 10" id="KW-0547">Nucleotide-binding</keyword>
<evidence type="ECO:0000256" key="11">
    <source>
        <dbReference type="PIRSR" id="PIRSR601233-3"/>
    </source>
</evidence>
<dbReference type="InterPro" id="IPR001233">
    <property type="entry name" value="RtcB"/>
</dbReference>
<gene>
    <name evidence="14" type="primary">prfH</name>
    <name evidence="12" type="synonym">rtcB</name>
    <name evidence="14" type="ORF">NCTC11938_00554</name>
</gene>
<feature type="domain" description="Prokaryotic-type class I peptide chain release factors" evidence="13">
    <location>
        <begin position="440"/>
        <end position="456"/>
    </location>
</feature>
<dbReference type="GO" id="GO:0003972">
    <property type="term" value="F:RNA ligase (ATP) activity"/>
    <property type="evidence" value="ECO:0007669"/>
    <property type="project" value="TreeGrafter"/>
</dbReference>
<evidence type="ECO:0000256" key="2">
    <source>
        <dbReference type="ARBA" id="ARBA00022598"/>
    </source>
</evidence>
<evidence type="ECO:0000256" key="6">
    <source>
        <dbReference type="ARBA" id="ARBA00023134"/>
    </source>
</evidence>
<dbReference type="InterPro" id="IPR017510">
    <property type="entry name" value="RtcB2"/>
</dbReference>